<protein>
    <submittedName>
        <fullName evidence="1">Uncharacterized protein</fullName>
    </submittedName>
</protein>
<keyword evidence="2" id="KW-1185">Reference proteome</keyword>
<proteinExistence type="predicted"/>
<accession>A0ABW5L059</accession>
<name>A0ABW5L059_9SPHI</name>
<sequence length="180" mass="20874">MAIRYSELSHFFSRDKFTADELSIFIEKTSTKLSEKERDLLLILVKNQLSKFEKKKNQIPSNKPIASTKRGKHSESGHDLSFLSEFLYLSKEQLAEQLKISLKLLINVLSKHGIDSSSCDSVDMVSLIKIKSYIQDRLRFIRPKETNNIKRSKQITYAKDDAYGKLLTYGFSKVIYIRMK</sequence>
<dbReference type="RefSeq" id="WP_210352994.1">
    <property type="nucleotide sequence ID" value="NZ_JAEQMU010000001.1"/>
</dbReference>
<comment type="caution">
    <text evidence="1">The sequence shown here is derived from an EMBL/GenBank/DDBJ whole genome shotgun (WGS) entry which is preliminary data.</text>
</comment>
<evidence type="ECO:0000313" key="2">
    <source>
        <dbReference type="Proteomes" id="UP001597440"/>
    </source>
</evidence>
<gene>
    <name evidence="1" type="ORF">ACFSQW_09315</name>
</gene>
<dbReference type="EMBL" id="JBHULD010000014">
    <property type="protein sequence ID" value="MFD2554587.1"/>
    <property type="molecule type" value="Genomic_DNA"/>
</dbReference>
<reference evidence="2" key="1">
    <citation type="journal article" date="2019" name="Int. J. Syst. Evol. Microbiol.">
        <title>The Global Catalogue of Microorganisms (GCM) 10K type strain sequencing project: providing services to taxonomists for standard genome sequencing and annotation.</title>
        <authorList>
            <consortium name="The Broad Institute Genomics Platform"/>
            <consortium name="The Broad Institute Genome Sequencing Center for Infectious Disease"/>
            <person name="Wu L."/>
            <person name="Ma J."/>
        </authorList>
    </citation>
    <scope>NUCLEOTIDE SEQUENCE [LARGE SCALE GENOMIC DNA]</scope>
    <source>
        <strain evidence="2">KCTC 52298</strain>
    </source>
</reference>
<organism evidence="1 2">
    <name type="scientific">Sphingobacterium tabacisoli</name>
    <dbReference type="NCBI Taxonomy" id="2044855"/>
    <lineage>
        <taxon>Bacteria</taxon>
        <taxon>Pseudomonadati</taxon>
        <taxon>Bacteroidota</taxon>
        <taxon>Sphingobacteriia</taxon>
        <taxon>Sphingobacteriales</taxon>
        <taxon>Sphingobacteriaceae</taxon>
        <taxon>Sphingobacterium</taxon>
    </lineage>
</organism>
<evidence type="ECO:0000313" key="1">
    <source>
        <dbReference type="EMBL" id="MFD2554587.1"/>
    </source>
</evidence>
<dbReference type="Proteomes" id="UP001597440">
    <property type="component" value="Unassembled WGS sequence"/>
</dbReference>